<keyword evidence="2" id="KW-1185">Reference proteome</keyword>
<proteinExistence type="predicted"/>
<dbReference type="SUPFAM" id="SSF69635">
    <property type="entry name" value="Type III secretory system chaperone-like"/>
    <property type="match status" value="1"/>
</dbReference>
<dbReference type="GO" id="GO:0030254">
    <property type="term" value="P:protein secretion by the type III secretion system"/>
    <property type="evidence" value="ECO:0007669"/>
    <property type="project" value="InterPro"/>
</dbReference>
<dbReference type="EMBL" id="WHUG01000009">
    <property type="protein sequence ID" value="MQA40754.1"/>
    <property type="molecule type" value="Genomic_DNA"/>
</dbReference>
<dbReference type="RefSeq" id="WP_152840045.1">
    <property type="nucleotide sequence ID" value="NZ_WHUG01000009.1"/>
</dbReference>
<reference evidence="1 2" key="1">
    <citation type="submission" date="2019-10" db="EMBL/GenBank/DDBJ databases">
        <title>Two novel species isolated from a subtropical stream in China.</title>
        <authorList>
            <person name="Lu H."/>
        </authorList>
    </citation>
    <scope>NUCLEOTIDE SEQUENCE [LARGE SCALE GENOMIC DNA]</scope>
    <source>
        <strain evidence="1 2">FT29W</strain>
    </source>
</reference>
<dbReference type="InterPro" id="IPR010261">
    <property type="entry name" value="Tir_chaperone"/>
</dbReference>
<evidence type="ECO:0008006" key="3">
    <source>
        <dbReference type="Google" id="ProtNLM"/>
    </source>
</evidence>
<protein>
    <recommendedName>
        <fullName evidence="3">Tir chaperone protein (CesT) family protein</fullName>
    </recommendedName>
</protein>
<dbReference type="Gene3D" id="3.30.1460.10">
    <property type="match status" value="1"/>
</dbReference>
<accession>A0A6A7N6M3</accession>
<sequence length="142" mass="15879">MITHMQWQAVVLEFCTLKNLPSPQNLLENGLLTIDDMPAALLFDEDEISNITIRFDLGEMPLGRKAQICEVLLMSNFESERGEFIWALEPQSSRVVCSYQVPVPQGTNGAQLAEALEVAAGETKNMWLHVLSAFDLSQQELV</sequence>
<gene>
    <name evidence="1" type="ORF">GEV02_21695</name>
</gene>
<evidence type="ECO:0000313" key="1">
    <source>
        <dbReference type="EMBL" id="MQA40754.1"/>
    </source>
</evidence>
<evidence type="ECO:0000313" key="2">
    <source>
        <dbReference type="Proteomes" id="UP000440498"/>
    </source>
</evidence>
<name>A0A6A7N6M3_9BURK</name>
<comment type="caution">
    <text evidence="1">The sequence shown here is derived from an EMBL/GenBank/DDBJ whole genome shotgun (WGS) entry which is preliminary data.</text>
</comment>
<organism evidence="1 2">
    <name type="scientific">Rugamonas aquatica</name>
    <dbReference type="NCBI Taxonomy" id="2743357"/>
    <lineage>
        <taxon>Bacteria</taxon>
        <taxon>Pseudomonadati</taxon>
        <taxon>Pseudomonadota</taxon>
        <taxon>Betaproteobacteria</taxon>
        <taxon>Burkholderiales</taxon>
        <taxon>Oxalobacteraceae</taxon>
        <taxon>Telluria group</taxon>
        <taxon>Rugamonas</taxon>
    </lineage>
</organism>
<dbReference type="AlphaFoldDB" id="A0A6A7N6M3"/>
<dbReference type="Proteomes" id="UP000440498">
    <property type="component" value="Unassembled WGS sequence"/>
</dbReference>
<dbReference type="Pfam" id="PF05932">
    <property type="entry name" value="CesT"/>
    <property type="match status" value="1"/>
</dbReference>